<evidence type="ECO:0000313" key="2">
    <source>
        <dbReference type="Proteomes" id="UP000230423"/>
    </source>
</evidence>
<dbReference type="AlphaFoldDB" id="A0A2G9TE25"/>
<name>A0A2G9TE25_TELCI</name>
<dbReference type="Proteomes" id="UP000230423">
    <property type="component" value="Unassembled WGS sequence"/>
</dbReference>
<dbReference type="OrthoDB" id="5979581at2759"/>
<keyword evidence="2" id="KW-1185">Reference proteome</keyword>
<evidence type="ECO:0008006" key="3">
    <source>
        <dbReference type="Google" id="ProtNLM"/>
    </source>
</evidence>
<sequence length="87" mass="9906">IGMIITHKVGRWKVVRNIASGPFSEVFVVVDADNEKAKYAMKCERQEGNQRYCVMQLVGPDLGKLRRSLVAKRLPLSAIDFRQSDNR</sequence>
<accession>A0A2G9TE25</accession>
<dbReference type="Gene3D" id="1.10.510.10">
    <property type="entry name" value="Transferase(Phosphotransferase) domain 1"/>
    <property type="match status" value="1"/>
</dbReference>
<protein>
    <recommendedName>
        <fullName evidence="3">Protein kinase domain-containing protein</fullName>
    </recommendedName>
</protein>
<organism evidence="1 2">
    <name type="scientific">Teladorsagia circumcincta</name>
    <name type="common">Brown stomach worm</name>
    <name type="synonym">Ostertagia circumcincta</name>
    <dbReference type="NCBI Taxonomy" id="45464"/>
    <lineage>
        <taxon>Eukaryota</taxon>
        <taxon>Metazoa</taxon>
        <taxon>Ecdysozoa</taxon>
        <taxon>Nematoda</taxon>
        <taxon>Chromadorea</taxon>
        <taxon>Rhabditida</taxon>
        <taxon>Rhabditina</taxon>
        <taxon>Rhabditomorpha</taxon>
        <taxon>Strongyloidea</taxon>
        <taxon>Trichostrongylidae</taxon>
        <taxon>Teladorsagia</taxon>
    </lineage>
</organism>
<reference evidence="1 2" key="1">
    <citation type="submission" date="2015-09" db="EMBL/GenBank/DDBJ databases">
        <title>Draft genome of the parasitic nematode Teladorsagia circumcincta isolate WARC Sus (inbred).</title>
        <authorList>
            <person name="Mitreva M."/>
        </authorList>
    </citation>
    <scope>NUCLEOTIDE SEQUENCE [LARGE SCALE GENOMIC DNA]</scope>
    <source>
        <strain evidence="1 2">S</strain>
    </source>
</reference>
<evidence type="ECO:0000313" key="1">
    <source>
        <dbReference type="EMBL" id="PIO56128.1"/>
    </source>
</evidence>
<dbReference type="EMBL" id="KZ382602">
    <property type="protein sequence ID" value="PIO56128.1"/>
    <property type="molecule type" value="Genomic_DNA"/>
</dbReference>
<feature type="non-terminal residue" evidence="1">
    <location>
        <position position="1"/>
    </location>
</feature>
<dbReference type="SUPFAM" id="SSF56112">
    <property type="entry name" value="Protein kinase-like (PK-like)"/>
    <property type="match status" value="1"/>
</dbReference>
<dbReference type="InterPro" id="IPR011009">
    <property type="entry name" value="Kinase-like_dom_sf"/>
</dbReference>
<gene>
    <name evidence="1" type="ORF">TELCIR_22477</name>
</gene>
<proteinExistence type="predicted"/>